<keyword evidence="6 13" id="KW-1133">Transmembrane helix</keyword>
<sequence>MTKKMNLPNKLTILRLILFLPLLALFITYKMIQNYMDNYYKIAGRSILSGILLIFLGAMITDYFDGKIARKYNMITSFGKLWDPLADKIIVTSTLIFLAAFKFIPLWIVIVFVVRDLIVDGSRVIMAEKKIGVEASIWGKMKTLFQTLAIIAILIIAISFEYPIELVEKYGLTLVQSDACIYAINTLTIVALFFSIYSGILYVKKIIPFLEMV</sequence>
<accession>C4XFR9</accession>
<dbReference type="GO" id="GO:0008444">
    <property type="term" value="F:CDP-diacylglycerol-glycerol-3-phosphate 3-phosphatidyltransferase activity"/>
    <property type="evidence" value="ECO:0007669"/>
    <property type="project" value="UniProtKB-UniRule"/>
</dbReference>
<dbReference type="Gene3D" id="1.20.120.1760">
    <property type="match status" value="1"/>
</dbReference>
<keyword evidence="15" id="KW-1185">Reference proteome</keyword>
<evidence type="ECO:0000256" key="13">
    <source>
        <dbReference type="SAM" id="Phobius"/>
    </source>
</evidence>
<keyword evidence="8 13" id="KW-0472">Membrane</keyword>
<dbReference type="GO" id="GO:0016020">
    <property type="term" value="C:membrane"/>
    <property type="evidence" value="ECO:0007669"/>
    <property type="project" value="UniProtKB-SubCell"/>
</dbReference>
<comment type="subcellular location">
    <subcellularLocation>
        <location evidence="1">Membrane</location>
        <topology evidence="1">Multi-pass membrane protein</topology>
    </subcellularLocation>
</comment>
<dbReference type="Pfam" id="PF01066">
    <property type="entry name" value="CDP-OH_P_transf"/>
    <property type="match status" value="1"/>
</dbReference>
<dbReference type="NCBIfam" id="TIGR00560">
    <property type="entry name" value="pgsA"/>
    <property type="match status" value="1"/>
</dbReference>
<protein>
    <recommendedName>
        <fullName evidence="11">CDP-diacylglycerol--glycerol-3-phosphate 3-phosphatidyltransferase</fullName>
        <ecNumber evidence="11">2.7.8.5</ecNumber>
    </recommendedName>
</protein>
<gene>
    <name evidence="14" type="ordered locus">MBIO_0726</name>
</gene>
<dbReference type="AlphaFoldDB" id="C4XFR9"/>
<evidence type="ECO:0000256" key="11">
    <source>
        <dbReference type="NCBIfam" id="TIGR00560"/>
    </source>
</evidence>
<evidence type="ECO:0000256" key="9">
    <source>
        <dbReference type="ARBA" id="ARBA00023209"/>
    </source>
</evidence>
<feature type="transmembrane region" description="Helical" evidence="13">
    <location>
        <begin position="12"/>
        <end position="32"/>
    </location>
</feature>
<evidence type="ECO:0000256" key="12">
    <source>
        <dbReference type="RuleBase" id="RU003750"/>
    </source>
</evidence>
<dbReference type="InterPro" id="IPR048254">
    <property type="entry name" value="CDP_ALCOHOL_P_TRANSF_CS"/>
</dbReference>
<feature type="transmembrane region" description="Helical" evidence="13">
    <location>
        <begin position="144"/>
        <end position="162"/>
    </location>
</feature>
<comment type="similarity">
    <text evidence="2 12">Belongs to the CDP-alcohol phosphatidyltransferase class-I family.</text>
</comment>
<evidence type="ECO:0000256" key="7">
    <source>
        <dbReference type="ARBA" id="ARBA00023098"/>
    </source>
</evidence>
<feature type="transmembrane region" description="Helical" evidence="13">
    <location>
        <begin position="182"/>
        <end position="203"/>
    </location>
</feature>
<keyword evidence="9" id="KW-0594">Phospholipid biosynthesis</keyword>
<dbReference type="PROSITE" id="PS00379">
    <property type="entry name" value="CDP_ALCOHOL_P_TRANSF"/>
    <property type="match status" value="1"/>
</dbReference>
<evidence type="ECO:0000256" key="1">
    <source>
        <dbReference type="ARBA" id="ARBA00004141"/>
    </source>
</evidence>
<dbReference type="InterPro" id="IPR000462">
    <property type="entry name" value="CDP-OH_P_trans"/>
</dbReference>
<evidence type="ECO:0000256" key="6">
    <source>
        <dbReference type="ARBA" id="ARBA00022989"/>
    </source>
</evidence>
<dbReference type="PATRIC" id="fig|496833.3.peg.320"/>
<reference evidence="14 15" key="1">
    <citation type="journal article" date="2009" name="Curr. Microbiol.">
        <title>Molecular cloning and expression of a novel cholinephosphotransferase involved in glycoglycerophospholipid biosynthesis of Mycoplasma fermentans.</title>
        <authorList>
            <person name="Ishida N."/>
            <person name="Irikura D."/>
            <person name="Matsuda K."/>
            <person name="Sato S."/>
            <person name="Asano K."/>
        </authorList>
    </citation>
    <scope>NUCLEOTIDE SEQUENCE [LARGE SCALE GENOMIC DNA]</scope>
    <source>
        <strain evidence="15">ATCC 19989 / NBRC 14854 / NCTC 10117 / PG18</strain>
    </source>
</reference>
<dbReference type="EMBL" id="AP009608">
    <property type="protein sequence ID" value="BAH69991.1"/>
    <property type="molecule type" value="Genomic_DNA"/>
</dbReference>
<dbReference type="PANTHER" id="PTHR14269:SF62">
    <property type="entry name" value="CDP-DIACYLGLYCEROL--GLYCEROL-3-PHOSPHATE 3-PHOSPHATIDYLTRANSFERASE 1, CHLOROPLASTIC"/>
    <property type="match status" value="1"/>
</dbReference>
<dbReference type="PANTHER" id="PTHR14269">
    <property type="entry name" value="CDP-DIACYLGLYCEROL--GLYCEROL-3-PHOSPHATE 3-PHOSPHATIDYLTRANSFERASE-RELATED"/>
    <property type="match status" value="1"/>
</dbReference>
<dbReference type="eggNOG" id="COG0558">
    <property type="taxonomic scope" value="Bacteria"/>
</dbReference>
<keyword evidence="3" id="KW-0444">Lipid biosynthesis</keyword>
<dbReference type="EC" id="2.7.8.5" evidence="11"/>
<dbReference type="KEGG" id="mfp:MBIO_0726"/>
<evidence type="ECO:0000256" key="4">
    <source>
        <dbReference type="ARBA" id="ARBA00022679"/>
    </source>
</evidence>
<evidence type="ECO:0000313" key="15">
    <source>
        <dbReference type="Proteomes" id="UP000006810"/>
    </source>
</evidence>
<dbReference type="PIRSF" id="PIRSF000847">
    <property type="entry name" value="Phos_ph_gly_syn"/>
    <property type="match status" value="1"/>
</dbReference>
<dbReference type="InterPro" id="IPR043130">
    <property type="entry name" value="CDP-OH_PTrfase_TM_dom"/>
</dbReference>
<evidence type="ECO:0000313" key="14">
    <source>
        <dbReference type="EMBL" id="BAH69991.1"/>
    </source>
</evidence>
<dbReference type="InterPro" id="IPR004570">
    <property type="entry name" value="Phosphatidylglycerol_P_synth"/>
</dbReference>
<feature type="transmembrane region" description="Helical" evidence="13">
    <location>
        <begin position="44"/>
        <end position="64"/>
    </location>
</feature>
<evidence type="ECO:0000256" key="2">
    <source>
        <dbReference type="ARBA" id="ARBA00010441"/>
    </source>
</evidence>
<dbReference type="GO" id="GO:0046474">
    <property type="term" value="P:glycerophospholipid biosynthetic process"/>
    <property type="evidence" value="ECO:0007669"/>
    <property type="project" value="TreeGrafter"/>
</dbReference>
<dbReference type="RefSeq" id="WP_013355027.1">
    <property type="nucleotide sequence ID" value="NC_021002.1"/>
</dbReference>
<name>C4XFR9_MYCFP</name>
<keyword evidence="10" id="KW-1208">Phospholipid metabolism</keyword>
<dbReference type="HOGENOM" id="CLU_051314_2_3_14"/>
<dbReference type="Proteomes" id="UP000006810">
    <property type="component" value="Chromosome"/>
</dbReference>
<organism evidence="14 15">
    <name type="scientific">Mycoplasmopsis fermentans (strain ATCC 19989 / NBRC 14854 / NCTC 10117 / PG18)</name>
    <name type="common">Mycoplasma fermentans</name>
    <dbReference type="NCBI Taxonomy" id="496833"/>
    <lineage>
        <taxon>Bacteria</taxon>
        <taxon>Bacillati</taxon>
        <taxon>Mycoplasmatota</taxon>
        <taxon>Mycoplasmoidales</taxon>
        <taxon>Metamycoplasmataceae</taxon>
        <taxon>Mycoplasmopsis</taxon>
    </lineage>
</organism>
<evidence type="ECO:0000256" key="8">
    <source>
        <dbReference type="ARBA" id="ARBA00023136"/>
    </source>
</evidence>
<feature type="transmembrane region" description="Helical" evidence="13">
    <location>
        <begin position="89"/>
        <end position="114"/>
    </location>
</feature>
<keyword evidence="7" id="KW-0443">Lipid metabolism</keyword>
<evidence type="ECO:0000256" key="5">
    <source>
        <dbReference type="ARBA" id="ARBA00022692"/>
    </source>
</evidence>
<keyword evidence="4 12" id="KW-0808">Transferase</keyword>
<keyword evidence="5 13" id="KW-0812">Transmembrane</keyword>
<proteinExistence type="inferred from homology"/>
<dbReference type="InterPro" id="IPR050324">
    <property type="entry name" value="CDP-alcohol_PTase-I"/>
</dbReference>
<evidence type="ECO:0000256" key="10">
    <source>
        <dbReference type="ARBA" id="ARBA00023264"/>
    </source>
</evidence>
<evidence type="ECO:0000256" key="3">
    <source>
        <dbReference type="ARBA" id="ARBA00022516"/>
    </source>
</evidence>